<evidence type="ECO:0000313" key="2">
    <source>
        <dbReference type="EMBL" id="KFG44161.1"/>
    </source>
</evidence>
<name>A0A086KIE3_TOXGO</name>
<feature type="compositionally biased region" description="Polar residues" evidence="1">
    <location>
        <begin position="798"/>
        <end position="809"/>
    </location>
</feature>
<feature type="compositionally biased region" description="Basic and acidic residues" evidence="1">
    <location>
        <begin position="885"/>
        <end position="897"/>
    </location>
</feature>
<evidence type="ECO:0000256" key="1">
    <source>
        <dbReference type="SAM" id="MobiDB-lite"/>
    </source>
</evidence>
<feature type="region of interest" description="Disordered" evidence="1">
    <location>
        <begin position="396"/>
        <end position="415"/>
    </location>
</feature>
<feature type="region of interest" description="Disordered" evidence="1">
    <location>
        <begin position="755"/>
        <end position="921"/>
    </location>
</feature>
<dbReference type="OrthoDB" id="191535at2759"/>
<sequence>MAILRLSFVFSLSSLIALYSVWQHLLHARASKPAVLRRLPGASELLRSLSGSSISAWRRVRAVFHETLVLTDVDDTLWSSGAWRLGGKTLGGVDEDLSRGQTYPGIGALYFLLSAGPHVTAAPVNKFLPTCPVPLVSPLFETCQVGDARRSLAGAAGRDTDTWVFGGGERAKELQDSRRKAAEKRPLLPPRVGLLTARASSAAMRSFTRSPSFYAAVTAALIHGARQIYGPGVDDWGRVRFENNMELLRDVIGGQHSRGRGKVSGFKEALERFPKQTPVFVGDSGERDVEAAAGMALFAQEKLAAVFVHVVFSNWENENPDEIEQAIAAPRATPFNLRFNNRRIPALQLAYDVQANLHPSDPKPESFAALSDTHLYSAGMRVASVMKPLMIAYGHQSRRQRAKPTERHDRRTNKDEEGIRDIVALPIFFLKFRDLTVKRNMSVRRQTTSNPFRKLYSHLSTGLKNSVSKVVDLWAEEEQLRSYTDLRTVPADELGVSSDPGVPFIPYRTALGAGISAFILEMITFQDLINLAVSSIRDFRSLGPPQSCAQQQGLEDLYFDLRYMLEVTGEALQSVHVENRAIFEDGVAAMRTFHTKAVDACIPSGPAEPWTVGEEIGACLALFRNPRAAASPPRDPTDSLPEAAGLGDIPHAVLPLARVVCTFVDQLKHWRSAGADETEVLSLEFSVALNEAVDMSNRPFGIGGQPVTSLANLSGDSTSREVPRPSGTLRMESLPMSPLRDADVASVFARSLRSRPTSGTVNLSLPMPPGSPGNSSFPQVSLTGQPGDEADPRPSGRGNESNFVSSSGFSPLSATSPASDPAPMSPDRAHLYWTKEAERQNVERRSSGAIATSTQAPAASRDLPDSLQIEGTIDSPSSFQSRGASADRQRPQGRIEDGAFASPFLPGLSTTAGPSGQGRTSVDLVRSGSLSSRLNAASGAALGDVISAAPSDCPFGGLRKLLATMRPICEHQKKLLGDASPCALMSHLLYEEGLMHIFATVTAWYEDGAREPLYITKMHLTLDPAEAKLETLRKRESDNFAHLGMGVLKRGRGHSTYDIDRLQANHREFARSYPGFKNLSCNPFEA</sequence>
<comment type="caution">
    <text evidence="2">The sequence shown here is derived from an EMBL/GenBank/DDBJ whole genome shotgun (WGS) entry which is preliminary data.</text>
</comment>
<feature type="compositionally biased region" description="Basic and acidic residues" evidence="1">
    <location>
        <begin position="403"/>
        <end position="415"/>
    </location>
</feature>
<reference evidence="2 3" key="1">
    <citation type="submission" date="2014-02" db="EMBL/GenBank/DDBJ databases">
        <authorList>
            <person name="Sibley D."/>
            <person name="Venepally P."/>
            <person name="Karamycheva S."/>
            <person name="Hadjithomas M."/>
            <person name="Khan A."/>
            <person name="Brunk B."/>
            <person name="Roos D."/>
            <person name="Caler E."/>
            <person name="Lorenzi H."/>
        </authorList>
    </citation>
    <scope>NUCLEOTIDE SEQUENCE [LARGE SCALE GENOMIC DNA]</scope>
    <source>
        <strain evidence="2 3">GAB2-2007-GAL-DOM2</strain>
    </source>
</reference>
<dbReference type="AlphaFoldDB" id="A0A086KIE3"/>
<evidence type="ECO:0000313" key="3">
    <source>
        <dbReference type="Proteomes" id="UP000028837"/>
    </source>
</evidence>
<dbReference type="VEuPathDB" id="ToxoDB:TGDOM2_312420"/>
<feature type="compositionally biased region" description="Low complexity" evidence="1">
    <location>
        <begin position="810"/>
        <end position="826"/>
    </location>
</feature>
<organism evidence="2 3">
    <name type="scientific">Toxoplasma gondii GAB2-2007-GAL-DOM2</name>
    <dbReference type="NCBI Taxonomy" id="1130820"/>
    <lineage>
        <taxon>Eukaryota</taxon>
        <taxon>Sar</taxon>
        <taxon>Alveolata</taxon>
        <taxon>Apicomplexa</taxon>
        <taxon>Conoidasida</taxon>
        <taxon>Coccidia</taxon>
        <taxon>Eucoccidiorida</taxon>
        <taxon>Eimeriorina</taxon>
        <taxon>Sarcocystidae</taxon>
        <taxon>Toxoplasma</taxon>
    </lineage>
</organism>
<feature type="compositionally biased region" description="Polar residues" evidence="1">
    <location>
        <begin position="874"/>
        <end position="883"/>
    </location>
</feature>
<feature type="region of interest" description="Disordered" evidence="1">
    <location>
        <begin position="709"/>
        <end position="736"/>
    </location>
</feature>
<dbReference type="PANTHER" id="PTHR40861:SF1">
    <property type="entry name" value="PHOSPHATIDATE PHOSPHATASE APP1 CATALYTIC DOMAIN-CONTAINING PROTEIN"/>
    <property type="match status" value="1"/>
</dbReference>
<protein>
    <submittedName>
        <fullName evidence="2">Uncharacterized protein</fullName>
    </submittedName>
</protein>
<dbReference type="PANTHER" id="PTHR40861">
    <property type="entry name" value="DUF2183 DOMAIN-CONTAINING PROTEIN"/>
    <property type="match status" value="1"/>
</dbReference>
<proteinExistence type="predicted"/>
<feature type="compositionally biased region" description="Basic and acidic residues" evidence="1">
    <location>
        <begin position="827"/>
        <end position="846"/>
    </location>
</feature>
<feature type="compositionally biased region" description="Polar residues" evidence="1">
    <location>
        <begin position="908"/>
        <end position="920"/>
    </location>
</feature>
<accession>A0A086KIE3</accession>
<dbReference type="EMBL" id="AHZU02000452">
    <property type="protein sequence ID" value="KFG44161.1"/>
    <property type="molecule type" value="Genomic_DNA"/>
</dbReference>
<dbReference type="Proteomes" id="UP000028837">
    <property type="component" value="Unassembled WGS sequence"/>
</dbReference>
<feature type="compositionally biased region" description="Polar residues" evidence="1">
    <location>
        <begin position="772"/>
        <end position="784"/>
    </location>
</feature>
<gene>
    <name evidence="2" type="ORF">TGDOM2_312420</name>
</gene>